<protein>
    <submittedName>
        <fullName evidence="2">FAD-dependent oxidoreductase</fullName>
    </submittedName>
</protein>
<dbReference type="InterPro" id="IPR051704">
    <property type="entry name" value="FAD_aromatic-hydroxylase"/>
</dbReference>
<organism evidence="2 3">
    <name type="scientific">Gracilibacillus salinarum</name>
    <dbReference type="NCBI Taxonomy" id="2932255"/>
    <lineage>
        <taxon>Bacteria</taxon>
        <taxon>Bacillati</taxon>
        <taxon>Bacillota</taxon>
        <taxon>Bacilli</taxon>
        <taxon>Bacillales</taxon>
        <taxon>Bacillaceae</taxon>
        <taxon>Gracilibacillus</taxon>
    </lineage>
</organism>
<feature type="domain" description="FAD-binding" evidence="1">
    <location>
        <begin position="2"/>
        <end position="334"/>
    </location>
</feature>
<gene>
    <name evidence="2" type="ORF">MUN87_21875</name>
</gene>
<dbReference type="InterPro" id="IPR002938">
    <property type="entry name" value="FAD-bd"/>
</dbReference>
<keyword evidence="3" id="KW-1185">Reference proteome</keyword>
<dbReference type="RefSeq" id="WP_244743958.1">
    <property type="nucleotide sequence ID" value="NZ_CP095071.1"/>
</dbReference>
<dbReference type="Gene3D" id="3.50.50.60">
    <property type="entry name" value="FAD/NAD(P)-binding domain"/>
    <property type="match status" value="1"/>
</dbReference>
<dbReference type="PRINTS" id="PR00420">
    <property type="entry name" value="RNGMNOXGNASE"/>
</dbReference>
<dbReference type="InterPro" id="IPR036188">
    <property type="entry name" value="FAD/NAD-bd_sf"/>
</dbReference>
<evidence type="ECO:0000259" key="1">
    <source>
        <dbReference type="Pfam" id="PF01494"/>
    </source>
</evidence>
<dbReference type="Gene3D" id="3.30.9.10">
    <property type="entry name" value="D-Amino Acid Oxidase, subunit A, domain 2"/>
    <property type="match status" value="1"/>
</dbReference>
<dbReference type="Pfam" id="PF01494">
    <property type="entry name" value="FAD_binding_3"/>
    <property type="match status" value="1"/>
</dbReference>
<reference evidence="2 3" key="1">
    <citation type="submission" date="2022-04" db="EMBL/GenBank/DDBJ databases">
        <title>Gracilibacillus sp. isolated from saltern.</title>
        <authorList>
            <person name="Won M."/>
            <person name="Lee C.-M."/>
            <person name="Woen H.-Y."/>
            <person name="Kwon S.-W."/>
        </authorList>
    </citation>
    <scope>NUCLEOTIDE SEQUENCE [LARGE SCALE GENOMIC DNA]</scope>
    <source>
        <strain evidence="2 3">SSPM10-3</strain>
    </source>
</reference>
<dbReference type="EMBL" id="CP095071">
    <property type="protein sequence ID" value="UOQ85256.1"/>
    <property type="molecule type" value="Genomic_DNA"/>
</dbReference>
<proteinExistence type="predicted"/>
<sequence length="386" mass="43741">MKVLIVGGGIAGLTLAYWLHKNGNSVQIIEKSNELRTEGYMLDFFGPGYDVAERMGIIGQLRQIHYPISGLTFLHKGGKKKFNLPYPSLMKLLDNRHFNFMRGDLEQVLFHLIKGSVTFQFGTSINKVQQDNEKVYVTLSNGRIETADLLVGADGVRSQVRSMVFGEPQSYMKHLGFYTASFILDDTSKFQDLTDAFYSLSAPNLQASVYPIRDDRLAAFFLYRSDKKPNRLSMDDAKQEVKTIFKDMGWIVPELLEKLDASTDFYFDEVSQVEMPQWSKNRIVLVGDACQAVSLVAGQGASLAMTGGYVLADNLQKSNDVRHALTKYEQDLKPQIRKTQEAGRKFANYFLPDTYFSIFIRDMTMRLSVLPVIRKLVNMNSARIPN</sequence>
<dbReference type="Proteomes" id="UP000831537">
    <property type="component" value="Chromosome"/>
</dbReference>
<name>A0ABY4GLL8_9BACI</name>
<dbReference type="SUPFAM" id="SSF51905">
    <property type="entry name" value="FAD/NAD(P)-binding domain"/>
    <property type="match status" value="1"/>
</dbReference>
<accession>A0ABY4GLL8</accession>
<evidence type="ECO:0000313" key="3">
    <source>
        <dbReference type="Proteomes" id="UP000831537"/>
    </source>
</evidence>
<dbReference type="PANTHER" id="PTHR46865">
    <property type="entry name" value="OXIDOREDUCTASE-RELATED"/>
    <property type="match status" value="1"/>
</dbReference>
<evidence type="ECO:0000313" key="2">
    <source>
        <dbReference type="EMBL" id="UOQ85256.1"/>
    </source>
</evidence>